<keyword evidence="3" id="KW-1185">Reference proteome</keyword>
<dbReference type="PANTHER" id="PTHR35010:SF2">
    <property type="entry name" value="BLL4672 PROTEIN"/>
    <property type="match status" value="1"/>
</dbReference>
<dbReference type="Gene3D" id="3.30.450.180">
    <property type="match status" value="1"/>
</dbReference>
<dbReference type="Proteomes" id="UP000308705">
    <property type="component" value="Unassembled WGS sequence"/>
</dbReference>
<sequence>METDRKLGEFLRARREITPPARVDLPDAGSRRTPGLRREEVAMLIGVSTDYYVRLEQGRERNPSDQVIAALTEVFALGADAVAHLYALARGSSPADDTSDQVSPNLIRLMNSWPRTPAFVINQCMETLALNPSATAFYERGLRRTPKIGNNTLRAMFLDPVAREFYADWESTARAKVAHFRATAGRNLHDPRVSELVDELTDLSPEFRDAWARYDVQIEPGRLRRFRHELVGELTVTTEVFSLAGSPGQHLITFQADHDRHSAEALEELCGDVA</sequence>
<dbReference type="SMART" id="SM00530">
    <property type="entry name" value="HTH_XRE"/>
    <property type="match status" value="1"/>
</dbReference>
<dbReference type="AlphaFoldDB" id="A0A4U3MF18"/>
<evidence type="ECO:0000313" key="2">
    <source>
        <dbReference type="EMBL" id="TKK86467.1"/>
    </source>
</evidence>
<dbReference type="OrthoDB" id="4336585at2"/>
<dbReference type="GO" id="GO:0003677">
    <property type="term" value="F:DNA binding"/>
    <property type="evidence" value="ECO:0007669"/>
    <property type="project" value="InterPro"/>
</dbReference>
<feature type="domain" description="HTH cro/C1-type" evidence="1">
    <location>
        <begin position="35"/>
        <end position="82"/>
    </location>
</feature>
<dbReference type="InterPro" id="IPR010982">
    <property type="entry name" value="Lambda_DNA-bd_dom_sf"/>
</dbReference>
<reference evidence="2 3" key="1">
    <citation type="submission" date="2019-04" db="EMBL/GenBank/DDBJ databases">
        <title>Herbidospora sp. NEAU-GS14.nov., a novel actinomycete isolated from soil.</title>
        <authorList>
            <person name="Han L."/>
        </authorList>
    </citation>
    <scope>NUCLEOTIDE SEQUENCE [LARGE SCALE GENOMIC DNA]</scope>
    <source>
        <strain evidence="2 3">NEAU-GS14</strain>
    </source>
</reference>
<comment type="caution">
    <text evidence="2">The sequence shown here is derived from an EMBL/GenBank/DDBJ whole genome shotgun (WGS) entry which is preliminary data.</text>
</comment>
<dbReference type="CDD" id="cd00093">
    <property type="entry name" value="HTH_XRE"/>
    <property type="match status" value="1"/>
</dbReference>
<dbReference type="RefSeq" id="WP_137248939.1">
    <property type="nucleotide sequence ID" value="NZ_SZQA01000021.1"/>
</dbReference>
<dbReference type="Gene3D" id="1.10.260.40">
    <property type="entry name" value="lambda repressor-like DNA-binding domains"/>
    <property type="match status" value="1"/>
</dbReference>
<dbReference type="PROSITE" id="PS50943">
    <property type="entry name" value="HTH_CROC1"/>
    <property type="match status" value="1"/>
</dbReference>
<gene>
    <name evidence="2" type="ORF">FDA94_21880</name>
</gene>
<dbReference type="PANTHER" id="PTHR35010">
    <property type="entry name" value="BLL4672 PROTEIN-RELATED"/>
    <property type="match status" value="1"/>
</dbReference>
<evidence type="ECO:0000313" key="3">
    <source>
        <dbReference type="Proteomes" id="UP000308705"/>
    </source>
</evidence>
<dbReference type="InterPro" id="IPR001387">
    <property type="entry name" value="Cro/C1-type_HTH"/>
</dbReference>
<protein>
    <submittedName>
        <fullName evidence="2">Helix-turn-helix domain-containing protein</fullName>
    </submittedName>
</protein>
<dbReference type="Pfam" id="PF13560">
    <property type="entry name" value="HTH_31"/>
    <property type="match status" value="1"/>
</dbReference>
<dbReference type="SUPFAM" id="SSF47413">
    <property type="entry name" value="lambda repressor-like DNA-binding domains"/>
    <property type="match status" value="1"/>
</dbReference>
<evidence type="ECO:0000259" key="1">
    <source>
        <dbReference type="PROSITE" id="PS50943"/>
    </source>
</evidence>
<accession>A0A4U3MF18</accession>
<dbReference type="EMBL" id="SZQA01000021">
    <property type="protein sequence ID" value="TKK86467.1"/>
    <property type="molecule type" value="Genomic_DNA"/>
</dbReference>
<name>A0A4U3MF18_9ACTN</name>
<proteinExistence type="predicted"/>
<dbReference type="Pfam" id="PF17765">
    <property type="entry name" value="MLTR_LBD"/>
    <property type="match status" value="1"/>
</dbReference>
<organism evidence="2 3">
    <name type="scientific">Herbidospora galbida</name>
    <dbReference type="NCBI Taxonomy" id="2575442"/>
    <lineage>
        <taxon>Bacteria</taxon>
        <taxon>Bacillati</taxon>
        <taxon>Actinomycetota</taxon>
        <taxon>Actinomycetes</taxon>
        <taxon>Streptosporangiales</taxon>
        <taxon>Streptosporangiaceae</taxon>
        <taxon>Herbidospora</taxon>
    </lineage>
</organism>
<dbReference type="InterPro" id="IPR041413">
    <property type="entry name" value="MLTR_LBD"/>
</dbReference>